<feature type="transmembrane region" description="Helical" evidence="1">
    <location>
        <begin position="144"/>
        <end position="164"/>
    </location>
</feature>
<keyword evidence="1" id="KW-0812">Transmembrane</keyword>
<evidence type="ECO:0000313" key="3">
    <source>
        <dbReference type="Proteomes" id="UP000675781"/>
    </source>
</evidence>
<protein>
    <submittedName>
        <fullName evidence="2">Uncharacterized protein</fullName>
    </submittedName>
</protein>
<dbReference type="EMBL" id="JAGSOG010000075">
    <property type="protein sequence ID" value="MBR7834901.1"/>
    <property type="molecule type" value="Genomic_DNA"/>
</dbReference>
<evidence type="ECO:0000313" key="2">
    <source>
        <dbReference type="EMBL" id="MBR7834901.1"/>
    </source>
</evidence>
<evidence type="ECO:0000256" key="1">
    <source>
        <dbReference type="SAM" id="Phobius"/>
    </source>
</evidence>
<dbReference type="RefSeq" id="WP_212529417.1">
    <property type="nucleotide sequence ID" value="NZ_JAGSOG010000075.1"/>
</dbReference>
<reference evidence="2" key="1">
    <citation type="submission" date="2021-04" db="EMBL/GenBank/DDBJ databases">
        <title>Genome based classification of Actinospica acidithermotolerans sp. nov., an actinobacterium isolated from an Indonesian hot spring.</title>
        <authorList>
            <person name="Kusuma A.B."/>
            <person name="Putra K.E."/>
            <person name="Nafisah S."/>
            <person name="Loh J."/>
            <person name="Nouioui I."/>
            <person name="Goodfellow M."/>
        </authorList>
    </citation>
    <scope>NUCLEOTIDE SEQUENCE</scope>
    <source>
        <strain evidence="2">CSCA 57</strain>
    </source>
</reference>
<dbReference type="AlphaFoldDB" id="A0A941EPB4"/>
<gene>
    <name evidence="2" type="ORF">KDL01_16630</name>
</gene>
<feature type="transmembrane region" description="Helical" evidence="1">
    <location>
        <begin position="184"/>
        <end position="206"/>
    </location>
</feature>
<feature type="transmembrane region" description="Helical" evidence="1">
    <location>
        <begin position="347"/>
        <end position="364"/>
    </location>
</feature>
<name>A0A941EPB4_9ACTN</name>
<feature type="transmembrane region" description="Helical" evidence="1">
    <location>
        <begin position="90"/>
        <end position="109"/>
    </location>
</feature>
<keyword evidence="1" id="KW-1133">Transmembrane helix</keyword>
<proteinExistence type="predicted"/>
<comment type="caution">
    <text evidence="2">The sequence shown here is derived from an EMBL/GenBank/DDBJ whole genome shotgun (WGS) entry which is preliminary data.</text>
</comment>
<accession>A0A941EPB4</accession>
<keyword evidence="3" id="KW-1185">Reference proteome</keyword>
<feature type="transmembrane region" description="Helical" evidence="1">
    <location>
        <begin position="46"/>
        <end position="70"/>
    </location>
</feature>
<keyword evidence="1" id="KW-0472">Membrane</keyword>
<organism evidence="2 3">
    <name type="scientific">Actinospica durhamensis</name>
    <dbReference type="NCBI Taxonomy" id="1508375"/>
    <lineage>
        <taxon>Bacteria</taxon>
        <taxon>Bacillati</taxon>
        <taxon>Actinomycetota</taxon>
        <taxon>Actinomycetes</taxon>
        <taxon>Catenulisporales</taxon>
        <taxon>Actinospicaceae</taxon>
        <taxon>Actinospica</taxon>
    </lineage>
</organism>
<dbReference type="Proteomes" id="UP000675781">
    <property type="component" value="Unassembled WGS sequence"/>
</dbReference>
<sequence length="415" mass="44839">MERAEAGSEFPDFVIPRVGEAAAVPIKRALAEAATRLRPDERQLRAWFLAGNATSAGLWLAVVAIAYIEIHTLRPGAGGDTFLILLPPAMLTWGYTMGTIGVPVSAIGARRLRVSGWKLSTRILHVGALPTIEEPGDFLESPPLGCLTVLGGLSTLAVIVLVAYRLTKMTNSHHPSTRDLSSDLSLGLTLFLSGMLIEVVGHLVFVRLYRRWIVARACWGDFIIWSLLHAAVALDSVARGAGTPVSAIRPARAALLTAARQIEADPISRAAIGVRDLHGKREARSDRLRIAALMRIHADELLHVRDARDLYRVRVALVAALRDASAGQWEEILQRAPQVPPRRMRWWLNRSLIAVALCAVALAAPHLPGLAETADYRLPLILTSLLTLLSGAGSAKEVLKEAAGAGLWESAAKHV</sequence>